<dbReference type="Proteomes" id="UP000694845">
    <property type="component" value="Unplaced"/>
</dbReference>
<evidence type="ECO:0000313" key="2">
    <source>
        <dbReference type="RefSeq" id="XP_022089228.1"/>
    </source>
</evidence>
<proteinExistence type="predicted"/>
<dbReference type="AlphaFoldDB" id="A0A8B7Y7M6"/>
<name>A0A8B7Y7M6_ACAPL</name>
<dbReference type="OrthoDB" id="10050996at2759"/>
<dbReference type="KEGG" id="aplc:110978491"/>
<protein>
    <submittedName>
        <fullName evidence="2">Uncharacterized protein LOC110978491</fullName>
    </submittedName>
</protein>
<evidence type="ECO:0000313" key="1">
    <source>
        <dbReference type="Proteomes" id="UP000694845"/>
    </source>
</evidence>
<reference evidence="2" key="1">
    <citation type="submission" date="2025-08" db="UniProtKB">
        <authorList>
            <consortium name="RefSeq"/>
        </authorList>
    </citation>
    <scope>IDENTIFICATION</scope>
</reference>
<dbReference type="RefSeq" id="XP_022089228.1">
    <property type="nucleotide sequence ID" value="XM_022233536.1"/>
</dbReference>
<gene>
    <name evidence="2" type="primary">LOC110978491</name>
</gene>
<organism evidence="1 2">
    <name type="scientific">Acanthaster planci</name>
    <name type="common">Crown-of-thorns starfish</name>
    <dbReference type="NCBI Taxonomy" id="133434"/>
    <lineage>
        <taxon>Eukaryota</taxon>
        <taxon>Metazoa</taxon>
        <taxon>Echinodermata</taxon>
        <taxon>Eleutherozoa</taxon>
        <taxon>Asterozoa</taxon>
        <taxon>Asteroidea</taxon>
        <taxon>Valvatacea</taxon>
        <taxon>Valvatida</taxon>
        <taxon>Acanthasteridae</taxon>
        <taxon>Acanthaster</taxon>
    </lineage>
</organism>
<accession>A0A8B7Y7M6</accession>
<keyword evidence="1" id="KW-1185">Reference proteome</keyword>
<dbReference type="GeneID" id="110978491"/>
<sequence length="182" mass="20785">MECHQLDVEILQQRAISRLLDDDDARLVTDFDKKVASELSRKRKLEKNLKEKRSHLENLKEKVPLRLLDNLDNYTGNELVNRVNILRADIAETEHSDEKAEFEFATGPIASSLNDLLKKHKVCRQAYHGKFFVGNHVNTCFQKPVIEDPTSEPRRIVNGLPLDTLTIAASEQITRKAAEIGQ</sequence>